<reference evidence="2" key="2">
    <citation type="submission" date="2025-05" db="UniProtKB">
        <authorList>
            <consortium name="Ensembl"/>
        </authorList>
    </citation>
    <scope>IDENTIFICATION</scope>
</reference>
<dbReference type="KEGG" id="ssc:100514562"/>
<evidence type="ECO:0000256" key="1">
    <source>
        <dbReference type="SAM" id="MobiDB-lite"/>
    </source>
</evidence>
<dbReference type="Ensembl" id="ENSSSCT00045025906.1">
    <property type="protein sequence ID" value="ENSSSCP00045017873.1"/>
    <property type="gene ID" value="ENSSSCG00045015298.1"/>
</dbReference>
<reference evidence="2 3" key="1">
    <citation type="submission" date="2017-08" db="EMBL/GenBank/DDBJ databases">
        <title>USMARCv1.0.</title>
        <authorList>
            <person name="Hannum G.I."/>
            <person name="Koren S."/>
            <person name="Schroeder S.G."/>
            <person name="Chin S.C."/>
            <person name="Nonneman D.J."/>
            <person name="Becker S.A."/>
            <person name="Rosen B.D."/>
            <person name="Bickhart D.M."/>
            <person name="Putnam N.H."/>
            <person name="Green R.E."/>
            <person name="Tuggle C.K."/>
            <person name="Liu H."/>
            <person name="Rohrer G.A."/>
            <person name="Warr A."/>
            <person name="Hall R."/>
            <person name="Kim K."/>
            <person name="Hume D.A."/>
            <person name="Talbot R."/>
            <person name="Chow W."/>
            <person name="Howe K."/>
            <person name="Schwartz A.S."/>
            <person name="Watson M."/>
            <person name="Archibald A.L."/>
            <person name="Phillippy A.M."/>
            <person name="Smith T.P.L."/>
        </authorList>
    </citation>
    <scope>NUCLEOTIDE SEQUENCE [LARGE SCALE GENOMIC DNA]</scope>
</reference>
<protein>
    <submittedName>
        <fullName evidence="2">Uncharacterized protein</fullName>
    </submittedName>
</protein>
<dbReference type="Ensembl" id="ENSSSCT00070015651.1">
    <property type="protein sequence ID" value="ENSSSCP00070012949.1"/>
    <property type="gene ID" value="ENSSSCG00070008077.1"/>
</dbReference>
<dbReference type="RefSeq" id="XP_003122519.1">
    <property type="nucleotide sequence ID" value="XM_003122471.6"/>
</dbReference>
<dbReference type="OMA" id="WLKQYQQ"/>
<evidence type="ECO:0000313" key="2">
    <source>
        <dbReference type="Ensembl" id="ENSSSCP00070012949.1"/>
    </source>
</evidence>
<dbReference type="Pfam" id="PF15464">
    <property type="entry name" value="DUF4633"/>
    <property type="match status" value="1"/>
</dbReference>
<dbReference type="GeneID" id="100514562"/>
<dbReference type="Ensembl" id="ENSSSCT00065052206.1">
    <property type="protein sequence ID" value="ENSSSCP00065022702.1"/>
    <property type="gene ID" value="ENSSSCG00065038188.1"/>
</dbReference>
<dbReference type="Proteomes" id="UP000694727">
    <property type="component" value="Unplaced"/>
</dbReference>
<dbReference type="Proteomes" id="UP000694720">
    <property type="component" value="Unplaced"/>
</dbReference>
<dbReference type="ExpressionAtlas" id="A0A4X1TCL4">
    <property type="expression patterns" value="baseline"/>
</dbReference>
<dbReference type="PANTHER" id="PTHR31831:SF1">
    <property type="entry name" value="RIKEN CDNA 2010003K11 GENE"/>
    <property type="match status" value="1"/>
</dbReference>
<dbReference type="CTD" id="100514562"/>
<dbReference type="Ensembl" id="ENSSSCT00025106493.1">
    <property type="protein sequence ID" value="ENSSSCP00025047834.1"/>
    <property type="gene ID" value="ENSSSCG00025076795.1"/>
</dbReference>
<feature type="region of interest" description="Disordered" evidence="1">
    <location>
        <begin position="1"/>
        <end position="70"/>
    </location>
</feature>
<proteinExistence type="predicted"/>
<dbReference type="InterPro" id="IPR027990">
    <property type="entry name" value="DUF4633"/>
</dbReference>
<dbReference type="Ensembl" id="ENSSSCT00035103477.1">
    <property type="protein sequence ID" value="ENSSSCP00035044272.1"/>
    <property type="gene ID" value="ENSSSCG00035076093.1"/>
</dbReference>
<gene>
    <name evidence="2" type="primary">C2H11orf86</name>
</gene>
<dbReference type="AlphaFoldDB" id="A0A4X1TCL4"/>
<dbReference type="Proteomes" id="UP000694725">
    <property type="component" value="Unplaced"/>
</dbReference>
<organism evidence="2 3">
    <name type="scientific">Sus scrofa</name>
    <name type="common">Pig</name>
    <dbReference type="NCBI Taxonomy" id="9823"/>
    <lineage>
        <taxon>Eukaryota</taxon>
        <taxon>Metazoa</taxon>
        <taxon>Chordata</taxon>
        <taxon>Craniata</taxon>
        <taxon>Vertebrata</taxon>
        <taxon>Euteleostomi</taxon>
        <taxon>Mammalia</taxon>
        <taxon>Eutheria</taxon>
        <taxon>Laurasiatheria</taxon>
        <taxon>Artiodactyla</taxon>
        <taxon>Suina</taxon>
        <taxon>Suidae</taxon>
        <taxon>Sus</taxon>
    </lineage>
</organism>
<dbReference type="Proteomes" id="UP000694728">
    <property type="component" value="Unplaced"/>
</dbReference>
<sequence length="122" mass="13467">MGTGLRSQSLRGPRPSYGKLQEPWGTLPGGRPRRALSLRQGRERSRSPDGGPERLDTPGQERLPGGLGDTEQLIEAQQEGSQRWLKQYQQKIKRRWASFVTSFPSVTLSRAASPPPMLGTTG</sequence>
<dbReference type="OrthoDB" id="9447782at2759"/>
<feature type="compositionally biased region" description="Basic and acidic residues" evidence="1">
    <location>
        <begin position="40"/>
        <end position="56"/>
    </location>
</feature>
<dbReference type="PANTHER" id="PTHR31831">
    <property type="entry name" value="HYPOTHETICAL PROTEIN LOC689065"/>
    <property type="match status" value="1"/>
</dbReference>
<feature type="compositionally biased region" description="Polar residues" evidence="1">
    <location>
        <begin position="1"/>
        <end position="10"/>
    </location>
</feature>
<evidence type="ECO:0000313" key="3">
    <source>
        <dbReference type="Proteomes" id="UP000314985"/>
    </source>
</evidence>
<dbReference type="Proteomes" id="UP000314985">
    <property type="component" value="Chromosome 2"/>
</dbReference>
<name>A0A4X1TCL4_PIG</name>
<accession>A0A4X1TCL4</accession>